<accession>A0A4Q9FRH9</accession>
<protein>
    <submittedName>
        <fullName evidence="2">Uncharacterized protein</fullName>
    </submittedName>
</protein>
<proteinExistence type="predicted"/>
<dbReference type="RefSeq" id="WP_165454350.1">
    <property type="nucleotide sequence ID" value="NZ_SIRS01000003.1"/>
</dbReference>
<name>A0A4Q9FRH9_9FLAO</name>
<sequence>MLVLTMSNKVTLFYIIVILWSVHLFSQTEVERQKIAASYNTAAIENLKSTLRENNRLKQVRVSAYLDAYQDQPRRIKVGSKVYAIYDIVNGKPIYRTTDNIASAKATKTD</sequence>
<comment type="caution">
    <text evidence="2">The sequence shown here is derived from an EMBL/GenBank/DDBJ whole genome shotgun (WGS) entry which is preliminary data.</text>
</comment>
<gene>
    <name evidence="2" type="ORF">EYD46_06395</name>
</gene>
<dbReference type="Proteomes" id="UP000292372">
    <property type="component" value="Unassembled WGS sequence"/>
</dbReference>
<evidence type="ECO:0000313" key="3">
    <source>
        <dbReference type="Proteomes" id="UP000292372"/>
    </source>
</evidence>
<evidence type="ECO:0000313" key="2">
    <source>
        <dbReference type="EMBL" id="TBN16274.1"/>
    </source>
</evidence>
<keyword evidence="3" id="KW-1185">Reference proteome</keyword>
<reference evidence="2 3" key="1">
    <citation type="journal article" date="2015" name="Int. J. Syst. Evol. Microbiol.">
        <title>Hyunsoonleella pacifica sp. nov., isolated from seawater of South Pacific Gyre.</title>
        <authorList>
            <person name="Gao X."/>
            <person name="Zhang Z."/>
            <person name="Dai X."/>
            <person name="Zhang X.H."/>
        </authorList>
    </citation>
    <scope>NUCLEOTIDE SEQUENCE [LARGE SCALE GENOMIC DNA]</scope>
    <source>
        <strain evidence="2 3">SW033</strain>
    </source>
</reference>
<dbReference type="AlphaFoldDB" id="A0A4Q9FRH9"/>
<dbReference type="EMBL" id="SIRS01000003">
    <property type="protein sequence ID" value="TBN16274.1"/>
    <property type="molecule type" value="Genomic_DNA"/>
</dbReference>
<evidence type="ECO:0000256" key="1">
    <source>
        <dbReference type="SAM" id="Phobius"/>
    </source>
</evidence>
<keyword evidence="1" id="KW-0812">Transmembrane</keyword>
<keyword evidence="1" id="KW-1133">Transmembrane helix</keyword>
<keyword evidence="1" id="KW-0472">Membrane</keyword>
<feature type="non-terminal residue" evidence="2">
    <location>
        <position position="110"/>
    </location>
</feature>
<organism evidence="2 3">
    <name type="scientific">Hyunsoonleella pacifica</name>
    <dbReference type="NCBI Taxonomy" id="1080224"/>
    <lineage>
        <taxon>Bacteria</taxon>
        <taxon>Pseudomonadati</taxon>
        <taxon>Bacteroidota</taxon>
        <taxon>Flavobacteriia</taxon>
        <taxon>Flavobacteriales</taxon>
        <taxon>Flavobacteriaceae</taxon>
    </lineage>
</organism>
<feature type="transmembrane region" description="Helical" evidence="1">
    <location>
        <begin position="6"/>
        <end position="25"/>
    </location>
</feature>